<gene>
    <name evidence="1" type="ORF">AMECASPLE_027396</name>
</gene>
<name>A0ABV1AE45_9TELE</name>
<evidence type="ECO:0000313" key="1">
    <source>
        <dbReference type="EMBL" id="MEQ2315916.1"/>
    </source>
</evidence>
<sequence length="145" mass="16637">MSKEVKKRERLPSCYVFNNTQLPISLEVSTVYPNPPHQLCTIPACPGRQVKLRLDGQPLYTAVSTLSEVGTAYQRYWERRAIYGHDLAGPQIKPDCWIVYQWKWVWKGLEPGLPYPSPIYQTLLKGRVDRVEEADQLELAGYSQG</sequence>
<proteinExistence type="predicted"/>
<dbReference type="EMBL" id="JAHRIP010087534">
    <property type="protein sequence ID" value="MEQ2315916.1"/>
    <property type="molecule type" value="Genomic_DNA"/>
</dbReference>
<dbReference type="Proteomes" id="UP001469553">
    <property type="component" value="Unassembled WGS sequence"/>
</dbReference>
<reference evidence="1 2" key="1">
    <citation type="submission" date="2021-06" db="EMBL/GenBank/DDBJ databases">
        <authorList>
            <person name="Palmer J.M."/>
        </authorList>
    </citation>
    <scope>NUCLEOTIDE SEQUENCE [LARGE SCALE GENOMIC DNA]</scope>
    <source>
        <strain evidence="1 2">AS_MEX2019</strain>
        <tissue evidence="1">Muscle</tissue>
    </source>
</reference>
<evidence type="ECO:0000313" key="2">
    <source>
        <dbReference type="Proteomes" id="UP001469553"/>
    </source>
</evidence>
<organism evidence="1 2">
    <name type="scientific">Ameca splendens</name>
    <dbReference type="NCBI Taxonomy" id="208324"/>
    <lineage>
        <taxon>Eukaryota</taxon>
        <taxon>Metazoa</taxon>
        <taxon>Chordata</taxon>
        <taxon>Craniata</taxon>
        <taxon>Vertebrata</taxon>
        <taxon>Euteleostomi</taxon>
        <taxon>Actinopterygii</taxon>
        <taxon>Neopterygii</taxon>
        <taxon>Teleostei</taxon>
        <taxon>Neoteleostei</taxon>
        <taxon>Acanthomorphata</taxon>
        <taxon>Ovalentaria</taxon>
        <taxon>Atherinomorphae</taxon>
        <taxon>Cyprinodontiformes</taxon>
        <taxon>Goodeidae</taxon>
        <taxon>Ameca</taxon>
    </lineage>
</organism>
<protein>
    <submittedName>
        <fullName evidence="1">Uncharacterized protein</fullName>
    </submittedName>
</protein>
<accession>A0ABV1AE45</accession>
<keyword evidence="2" id="KW-1185">Reference proteome</keyword>
<comment type="caution">
    <text evidence="1">The sequence shown here is derived from an EMBL/GenBank/DDBJ whole genome shotgun (WGS) entry which is preliminary data.</text>
</comment>